<keyword evidence="2" id="KW-1185">Reference proteome</keyword>
<dbReference type="Proteomes" id="UP000597206">
    <property type="component" value="Unassembled WGS sequence"/>
</dbReference>
<reference evidence="1 2" key="1">
    <citation type="submission" date="2020-11" db="EMBL/GenBank/DDBJ databases">
        <title>Vibrio nitrifigilis sp. nov., a marine nitrogen-fixing bacterium isolated from the lagoon sediment of an islet inside an atoll.</title>
        <authorList>
            <person name="Wang L.-T."/>
            <person name="Shieh W.Y."/>
        </authorList>
    </citation>
    <scope>NUCLEOTIDE SEQUENCE [LARGE SCALE GENOMIC DNA]</scope>
    <source>
        <strain evidence="1 2">NFV-1</strain>
    </source>
</reference>
<protein>
    <submittedName>
        <fullName evidence="1">Uncharacterized protein</fullName>
    </submittedName>
</protein>
<evidence type="ECO:0000313" key="1">
    <source>
        <dbReference type="EMBL" id="MBF9002711.1"/>
    </source>
</evidence>
<comment type="caution">
    <text evidence="1">The sequence shown here is derived from an EMBL/GenBank/DDBJ whole genome shotgun (WGS) entry which is preliminary data.</text>
</comment>
<organism evidence="1 2">
    <name type="scientific">Vibrio nitrifigilis</name>
    <dbReference type="NCBI Taxonomy" id="2789781"/>
    <lineage>
        <taxon>Bacteria</taxon>
        <taxon>Pseudomonadati</taxon>
        <taxon>Pseudomonadota</taxon>
        <taxon>Gammaproteobacteria</taxon>
        <taxon>Vibrionales</taxon>
        <taxon>Vibrionaceae</taxon>
        <taxon>Vibrio</taxon>
    </lineage>
</organism>
<dbReference type="EMBL" id="JADPMR010000004">
    <property type="protein sequence ID" value="MBF9002711.1"/>
    <property type="molecule type" value="Genomic_DNA"/>
</dbReference>
<gene>
    <name evidence="1" type="ORF">I1A42_19735</name>
</gene>
<accession>A0ABS0GJU3</accession>
<evidence type="ECO:0000313" key="2">
    <source>
        <dbReference type="Proteomes" id="UP000597206"/>
    </source>
</evidence>
<name>A0ABS0GJU3_9VIBR</name>
<proteinExistence type="predicted"/>
<sequence>MNFKALEDLLIQDKAERETCLASLGAWSDSICIANTEEDLSEIFNHTSQVLIKELGEPIYQGDGSITSSDAPEPNNYFDATESSVRIAWWNGFGGEVALFHTSHDADTLQFIILAISSSCVQSNA</sequence>
<dbReference type="RefSeq" id="WP_196124604.1">
    <property type="nucleotide sequence ID" value="NZ_JADPMR010000004.1"/>
</dbReference>